<evidence type="ECO:0000256" key="4">
    <source>
        <dbReference type="ARBA" id="ARBA00022989"/>
    </source>
</evidence>
<evidence type="ECO:0000256" key="6">
    <source>
        <dbReference type="SAM" id="Phobius"/>
    </source>
</evidence>
<dbReference type="InterPro" id="IPR005226">
    <property type="entry name" value="UPF0014_fam"/>
</dbReference>
<protein>
    <submittedName>
        <fullName evidence="7">ABC transporter permease</fullName>
    </submittedName>
</protein>
<gene>
    <name evidence="7" type="ORF">ACED38_02905</name>
</gene>
<name>A0ABV4M278_9VIBR</name>
<evidence type="ECO:0000256" key="1">
    <source>
        <dbReference type="ARBA" id="ARBA00004141"/>
    </source>
</evidence>
<feature type="transmembrane region" description="Helical" evidence="6">
    <location>
        <begin position="6"/>
        <end position="25"/>
    </location>
</feature>
<evidence type="ECO:0000256" key="3">
    <source>
        <dbReference type="ARBA" id="ARBA00022692"/>
    </source>
</evidence>
<feature type="transmembrane region" description="Helical" evidence="6">
    <location>
        <begin position="37"/>
        <end position="55"/>
    </location>
</feature>
<keyword evidence="3 6" id="KW-0812">Transmembrane</keyword>
<dbReference type="RefSeq" id="WP_371729617.1">
    <property type="nucleotide sequence ID" value="NZ_JBGOOT010000001.1"/>
</dbReference>
<feature type="transmembrane region" description="Helical" evidence="6">
    <location>
        <begin position="61"/>
        <end position="82"/>
    </location>
</feature>
<evidence type="ECO:0000313" key="8">
    <source>
        <dbReference type="Proteomes" id="UP001569153"/>
    </source>
</evidence>
<keyword evidence="4 6" id="KW-1133">Transmembrane helix</keyword>
<dbReference type="EMBL" id="JBGOOT010000001">
    <property type="protein sequence ID" value="MEZ8193829.1"/>
    <property type="molecule type" value="Genomic_DNA"/>
</dbReference>
<dbReference type="Proteomes" id="UP001569153">
    <property type="component" value="Unassembled WGS sequence"/>
</dbReference>
<dbReference type="Pfam" id="PF03649">
    <property type="entry name" value="UPF0014"/>
    <property type="match status" value="1"/>
</dbReference>
<evidence type="ECO:0000256" key="2">
    <source>
        <dbReference type="ARBA" id="ARBA00005268"/>
    </source>
</evidence>
<comment type="similarity">
    <text evidence="2">Belongs to the UPF0014 family.</text>
</comment>
<dbReference type="PANTHER" id="PTHR30028">
    <property type="entry name" value="UPF0014 INNER MEMBRANE PROTEIN YBBM-RELATED"/>
    <property type="match status" value="1"/>
</dbReference>
<evidence type="ECO:0000313" key="7">
    <source>
        <dbReference type="EMBL" id="MEZ8193829.1"/>
    </source>
</evidence>
<feature type="transmembrane region" description="Helical" evidence="6">
    <location>
        <begin position="224"/>
        <end position="246"/>
    </location>
</feature>
<dbReference type="PANTHER" id="PTHR30028:SF0">
    <property type="entry name" value="PROTEIN ALUMINUM SENSITIVE 3"/>
    <property type="match status" value="1"/>
</dbReference>
<sequence>MEGIVAISWWDLSLFCTTLSIPLAINRYFQLGLGKEAGISIIRMVVQLVLIGFYLEYLFHLNNVIVNTAWVILMILIGSSAILSKSSLPKRPLFLPVCLGLTAGLGPLMILLCLVIIQPTPLYSAQFVIPIAGMLLGNSLSGNIVALQNFFTSLNERKSEYEAAISLGAHPYYASNGFIRSAMQKSLAPIMASMATTGLVTLPGMMTGQILGGASPMVAIKYQLMIMIAIFVMMSISITLTLQLCLRQTFTQQGRIKIQFIHQQDQN</sequence>
<feature type="transmembrane region" description="Helical" evidence="6">
    <location>
        <begin position="123"/>
        <end position="147"/>
    </location>
</feature>
<feature type="transmembrane region" description="Helical" evidence="6">
    <location>
        <begin position="190"/>
        <end position="212"/>
    </location>
</feature>
<accession>A0ABV4M278</accession>
<reference evidence="7 8" key="1">
    <citation type="submission" date="2024-06" db="EMBL/GenBank/DDBJ databases">
        <authorList>
            <person name="Steensen K."/>
            <person name="Seneca J."/>
            <person name="Bartlau N."/>
            <person name="Yu A.X."/>
            <person name="Polz M.F."/>
        </authorList>
    </citation>
    <scope>NUCLEOTIDE SEQUENCE [LARGE SCALE GENOMIC DNA]</scope>
    <source>
        <strain evidence="7 8">FF146</strain>
    </source>
</reference>
<feature type="transmembrane region" description="Helical" evidence="6">
    <location>
        <begin position="94"/>
        <end position="117"/>
    </location>
</feature>
<keyword evidence="5 6" id="KW-0472">Membrane</keyword>
<proteinExistence type="inferred from homology"/>
<organism evidence="7 8">
    <name type="scientific">Vibrio cortegadensis</name>
    <dbReference type="NCBI Taxonomy" id="1328770"/>
    <lineage>
        <taxon>Bacteria</taxon>
        <taxon>Pseudomonadati</taxon>
        <taxon>Pseudomonadota</taxon>
        <taxon>Gammaproteobacteria</taxon>
        <taxon>Vibrionales</taxon>
        <taxon>Vibrionaceae</taxon>
        <taxon>Vibrio</taxon>
    </lineage>
</organism>
<comment type="subcellular location">
    <subcellularLocation>
        <location evidence="1">Membrane</location>
        <topology evidence="1">Multi-pass membrane protein</topology>
    </subcellularLocation>
</comment>
<comment type="caution">
    <text evidence="7">The sequence shown here is derived from an EMBL/GenBank/DDBJ whole genome shotgun (WGS) entry which is preliminary data.</text>
</comment>
<evidence type="ECO:0000256" key="5">
    <source>
        <dbReference type="ARBA" id="ARBA00023136"/>
    </source>
</evidence>
<keyword evidence="8" id="KW-1185">Reference proteome</keyword>